<keyword evidence="3" id="KW-1185">Reference proteome</keyword>
<feature type="domain" description="CheW-like" evidence="1">
    <location>
        <begin position="176"/>
        <end position="325"/>
    </location>
</feature>
<name>A0ABY4SZ89_9GAMM</name>
<accession>A0ABY4SZ89</accession>
<reference evidence="2" key="1">
    <citation type="submission" date="2020-10" db="EMBL/GenBank/DDBJ databases">
        <title>Whole-genome sequence of Luteibacter sp. EIF3.</title>
        <authorList>
            <person name="Friedrich I."/>
            <person name="Hertel R."/>
            <person name="Daniel R."/>
        </authorList>
    </citation>
    <scope>NUCLEOTIDE SEQUENCE</scope>
    <source>
        <strain evidence="2">EIF3</strain>
    </source>
</reference>
<dbReference type="Pfam" id="PF01584">
    <property type="entry name" value="CheW"/>
    <property type="match status" value="3"/>
</dbReference>
<dbReference type="SUPFAM" id="SSF50341">
    <property type="entry name" value="CheW-like"/>
    <property type="match status" value="3"/>
</dbReference>
<organism evidence="2 3">
    <name type="scientific">Luteibacter flocculans</name>
    <dbReference type="NCBI Taxonomy" id="2780091"/>
    <lineage>
        <taxon>Bacteria</taxon>
        <taxon>Pseudomonadati</taxon>
        <taxon>Pseudomonadota</taxon>
        <taxon>Gammaproteobacteria</taxon>
        <taxon>Lysobacterales</taxon>
        <taxon>Rhodanobacteraceae</taxon>
        <taxon>Luteibacter</taxon>
    </lineage>
</organism>
<gene>
    <name evidence="2" type="ORF">IM816_10585</name>
</gene>
<dbReference type="Proteomes" id="UP001056681">
    <property type="component" value="Chromosome"/>
</dbReference>
<dbReference type="Gene3D" id="2.30.30.40">
    <property type="entry name" value="SH3 Domains"/>
    <property type="match status" value="2"/>
</dbReference>
<dbReference type="PANTHER" id="PTHR22617:SF23">
    <property type="entry name" value="CHEMOTAXIS PROTEIN CHEW"/>
    <property type="match status" value="1"/>
</dbReference>
<protein>
    <submittedName>
        <fullName evidence="2">Chemotaxis protein CheW</fullName>
    </submittedName>
</protein>
<dbReference type="InterPro" id="IPR039315">
    <property type="entry name" value="CheW"/>
</dbReference>
<feature type="domain" description="CheW-like" evidence="1">
    <location>
        <begin position="352"/>
        <end position="499"/>
    </location>
</feature>
<dbReference type="SMART" id="SM00260">
    <property type="entry name" value="CheW"/>
    <property type="match status" value="3"/>
</dbReference>
<proteinExistence type="predicted"/>
<feature type="domain" description="CheW-like" evidence="1">
    <location>
        <begin position="16"/>
        <end position="155"/>
    </location>
</feature>
<dbReference type="InterPro" id="IPR036061">
    <property type="entry name" value="CheW-like_dom_sf"/>
</dbReference>
<dbReference type="PANTHER" id="PTHR22617">
    <property type="entry name" value="CHEMOTAXIS SENSOR HISTIDINE KINASE-RELATED"/>
    <property type="match status" value="1"/>
</dbReference>
<dbReference type="Gene3D" id="2.40.50.180">
    <property type="entry name" value="CheA-289, Domain 4"/>
    <property type="match status" value="3"/>
</dbReference>
<sequence length="528" mass="57510">MEMPSLDIAPGAQANVQLFGTFHLGEFELALPIDVLQEVVSFPSGMTQIPLAPDYVLGLFLLRDMMIPVMDLARFLGQPAVGDQANRRVAIIKADQSLLGVTFDHTGEMLRLASSQIVRFDSGANASALIAGAFHFDQRIIQVLSAEALVRLPGVPQANSALLALQARQRSALRKVSKVISFHVTGRHMALAMDAIHEIVRVPELEHSVLADSVCRGWFNLRDRPVPVLDVSSFLGLEASSLASPDASDVEDMRRIVVLRDKGFYLGLLVDDIDSIVAHTEAQLLPMPPTRGQIGLFANVISRRDTGEGDLILISTSALFANPYMAHLAKGHHDLYLVTDEEERSSDARRKTQRETWLTFDLDRPMAVRLDQVCEVIGAHDPLVSPPGSSPYVCGVLNTGHALITVIDLRHVYGMEPFVETEDTRILVVEHAGHKYGLVVDAVRSITSIEPSNKLLVPALIALHLNDELRQDMHEVAEIPGETTLLLLDVASLLRRLAEEGETQNAPDIGMPGTLSAVHDLGAAVAVS</sequence>
<dbReference type="InterPro" id="IPR002545">
    <property type="entry name" value="CheW-lke_dom"/>
</dbReference>
<evidence type="ECO:0000313" key="2">
    <source>
        <dbReference type="EMBL" id="URL57102.1"/>
    </source>
</evidence>
<evidence type="ECO:0000313" key="3">
    <source>
        <dbReference type="Proteomes" id="UP001056681"/>
    </source>
</evidence>
<evidence type="ECO:0000259" key="1">
    <source>
        <dbReference type="PROSITE" id="PS50851"/>
    </source>
</evidence>
<dbReference type="EMBL" id="CP063231">
    <property type="protein sequence ID" value="URL57102.1"/>
    <property type="molecule type" value="Genomic_DNA"/>
</dbReference>
<dbReference type="PROSITE" id="PS50851">
    <property type="entry name" value="CHEW"/>
    <property type="match status" value="3"/>
</dbReference>